<name>A0A381ZLN9_9ZZZZ</name>
<protein>
    <recommendedName>
        <fullName evidence="1">Lipid/polyisoprenoid-binding YceI-like domain-containing protein</fullName>
    </recommendedName>
</protein>
<sequence length="206" mass="22316">MKQFHKGKLAWALILSVAPGVLSADSIKFDFRDPKKVNNVVFLMDAPLESINGTATGVSGTVSFDPAKPAATTGKIVLSTSSLHVDNPVMKKHMLDEGWMHVSKFPTIEFVAGKMTEVKTSGTTITGTIDGKLTVKGVTKKVSVPVRLTYLKGMLIKRNRVPGDLLVLRCDFTIKRSDFGINAGNNEEKVSDEIELKLRVAGAAPY</sequence>
<dbReference type="Gene3D" id="2.40.128.110">
    <property type="entry name" value="Lipid/polyisoprenoid-binding, YceI-like"/>
    <property type="match status" value="1"/>
</dbReference>
<dbReference type="EMBL" id="UINC01021656">
    <property type="protein sequence ID" value="SVA89673.1"/>
    <property type="molecule type" value="Genomic_DNA"/>
</dbReference>
<gene>
    <name evidence="2" type="ORF">METZ01_LOCUS142527</name>
</gene>
<accession>A0A381ZLN9</accession>
<dbReference type="InterPro" id="IPR007372">
    <property type="entry name" value="Lipid/polyisoprenoid-bd_YceI"/>
</dbReference>
<dbReference type="PANTHER" id="PTHR34406">
    <property type="entry name" value="PROTEIN YCEI"/>
    <property type="match status" value="1"/>
</dbReference>
<dbReference type="AlphaFoldDB" id="A0A381ZLN9"/>
<dbReference type="SMART" id="SM00867">
    <property type="entry name" value="YceI"/>
    <property type="match status" value="1"/>
</dbReference>
<dbReference type="SUPFAM" id="SSF101874">
    <property type="entry name" value="YceI-like"/>
    <property type="match status" value="1"/>
</dbReference>
<feature type="domain" description="Lipid/polyisoprenoid-binding YceI-like" evidence="1">
    <location>
        <begin position="34"/>
        <end position="203"/>
    </location>
</feature>
<proteinExistence type="predicted"/>
<reference evidence="2" key="1">
    <citation type="submission" date="2018-05" db="EMBL/GenBank/DDBJ databases">
        <authorList>
            <person name="Lanie J.A."/>
            <person name="Ng W.-L."/>
            <person name="Kazmierczak K.M."/>
            <person name="Andrzejewski T.M."/>
            <person name="Davidsen T.M."/>
            <person name="Wayne K.J."/>
            <person name="Tettelin H."/>
            <person name="Glass J.I."/>
            <person name="Rusch D."/>
            <person name="Podicherti R."/>
            <person name="Tsui H.-C.T."/>
            <person name="Winkler M.E."/>
        </authorList>
    </citation>
    <scope>NUCLEOTIDE SEQUENCE</scope>
</reference>
<organism evidence="2">
    <name type="scientific">marine metagenome</name>
    <dbReference type="NCBI Taxonomy" id="408172"/>
    <lineage>
        <taxon>unclassified sequences</taxon>
        <taxon>metagenomes</taxon>
        <taxon>ecological metagenomes</taxon>
    </lineage>
</organism>
<dbReference type="InterPro" id="IPR036761">
    <property type="entry name" value="TTHA0802/YceI-like_sf"/>
</dbReference>
<dbReference type="Pfam" id="PF04264">
    <property type="entry name" value="YceI"/>
    <property type="match status" value="1"/>
</dbReference>
<evidence type="ECO:0000259" key="1">
    <source>
        <dbReference type="SMART" id="SM00867"/>
    </source>
</evidence>
<evidence type="ECO:0000313" key="2">
    <source>
        <dbReference type="EMBL" id="SVA89673.1"/>
    </source>
</evidence>
<dbReference type="PANTHER" id="PTHR34406:SF1">
    <property type="entry name" value="PROTEIN YCEI"/>
    <property type="match status" value="1"/>
</dbReference>